<evidence type="ECO:0000256" key="5">
    <source>
        <dbReference type="SAM" id="Phobius"/>
    </source>
</evidence>
<name>K0K904_WICCF</name>
<dbReference type="PANTHER" id="PTHR10720">
    <property type="entry name" value="HEME OXYGENASE"/>
    <property type="match status" value="1"/>
</dbReference>
<dbReference type="InParanoid" id="K0K904"/>
<evidence type="ECO:0000256" key="4">
    <source>
        <dbReference type="PIRSR" id="PIRSR000343-2"/>
    </source>
</evidence>
<dbReference type="PIRSF" id="PIRSF000343">
    <property type="entry name" value="Haem_Oase"/>
    <property type="match status" value="1"/>
</dbReference>
<dbReference type="InterPro" id="IPR016053">
    <property type="entry name" value="Haem_Oase-like"/>
</dbReference>
<keyword evidence="5" id="KW-1133">Transmembrane helix</keyword>
<keyword evidence="2 4" id="KW-0479">Metal-binding</keyword>
<feature type="transmembrane region" description="Helical" evidence="5">
    <location>
        <begin position="260"/>
        <end position="281"/>
    </location>
</feature>
<keyword evidence="3 4" id="KW-0408">Iron</keyword>
<dbReference type="EMBL" id="CAIF01000017">
    <property type="protein sequence ID" value="CCH41345.1"/>
    <property type="molecule type" value="Genomic_DNA"/>
</dbReference>
<dbReference type="InterPro" id="IPR002051">
    <property type="entry name" value="Haem_Oase"/>
</dbReference>
<evidence type="ECO:0000256" key="1">
    <source>
        <dbReference type="ARBA" id="ARBA00022617"/>
    </source>
</evidence>
<dbReference type="CDD" id="cd19165">
    <property type="entry name" value="HemeO"/>
    <property type="match status" value="1"/>
</dbReference>
<dbReference type="Proteomes" id="UP000009328">
    <property type="component" value="Unassembled WGS sequence"/>
</dbReference>
<reference evidence="6 7" key="1">
    <citation type="journal article" date="2012" name="Eukaryot. Cell">
        <title>Draft genome sequence of Wickerhamomyces ciferrii NRRL Y-1031 F-60-10.</title>
        <authorList>
            <person name="Schneider J."/>
            <person name="Andrea H."/>
            <person name="Blom J."/>
            <person name="Jaenicke S."/>
            <person name="Ruckert C."/>
            <person name="Schorsch C."/>
            <person name="Szczepanowski R."/>
            <person name="Farwick M."/>
            <person name="Goesmann A."/>
            <person name="Puhler A."/>
            <person name="Schaffer S."/>
            <person name="Tauch A."/>
            <person name="Kohler T."/>
            <person name="Brinkrolf K."/>
        </authorList>
    </citation>
    <scope>NUCLEOTIDE SEQUENCE [LARGE SCALE GENOMIC DNA]</scope>
    <source>
        <strain evidence="7">ATCC 14091 / BCRC 22168 / CBS 111 / JCM 3599 / NBRC 0793 / NRRL Y-1031 F-60-10</strain>
    </source>
</reference>
<sequence length="285" mass="33388">MSKLNQHEIIPLPTDIGALANRINMSTRKEHDVVNKSVSLKFAVALRDGKIYRQGIQGFYHVFKTVEMLIQQELQSDSKSKIGGILSKFWDERVARTEPLTKDLLYFYNNDPKKFQHPIRKEQIEFVDHIIETYKEKPHILLAYCHVMYLALFAGGKIMNSKLAKATGLFPQVDGQTTEQVSKYGTNLYQFNIEDDQILRASYKRDYELATRHELTEQEKLDIIEESKEIYRRNADMIRGIEKHNREKITNKLSYKVVVYGYYIGILISTFALIFFVRRLINHLF</sequence>
<dbReference type="InterPro" id="IPR016084">
    <property type="entry name" value="Haem_Oase-like_multi-hlx"/>
</dbReference>
<dbReference type="FunCoup" id="K0K904">
    <property type="interactions" value="75"/>
</dbReference>
<comment type="caution">
    <text evidence="6">The sequence shown here is derived from an EMBL/GenBank/DDBJ whole genome shotgun (WGS) entry which is preliminary data.</text>
</comment>
<dbReference type="eggNOG" id="KOG4480">
    <property type="taxonomic scope" value="Eukaryota"/>
</dbReference>
<proteinExistence type="predicted"/>
<dbReference type="SUPFAM" id="SSF48613">
    <property type="entry name" value="Heme oxygenase-like"/>
    <property type="match status" value="1"/>
</dbReference>
<keyword evidence="7" id="KW-1185">Reference proteome</keyword>
<protein>
    <submittedName>
        <fullName evidence="6">Heme oxygenase 1</fullName>
        <ecNumber evidence="6">1.14.99.3</ecNumber>
    </submittedName>
</protein>
<dbReference type="GO" id="GO:0046872">
    <property type="term" value="F:metal ion binding"/>
    <property type="evidence" value="ECO:0007669"/>
    <property type="project" value="UniProtKB-KW"/>
</dbReference>
<organism evidence="6 7">
    <name type="scientific">Wickerhamomyces ciferrii (strain ATCC 14091 / BCRC 22168 / CBS 111 / JCM 3599 / NBRC 0793 / NRRL Y-1031 F-60-10)</name>
    <name type="common">Yeast</name>
    <name type="synonym">Pichia ciferrii</name>
    <dbReference type="NCBI Taxonomy" id="1206466"/>
    <lineage>
        <taxon>Eukaryota</taxon>
        <taxon>Fungi</taxon>
        <taxon>Dikarya</taxon>
        <taxon>Ascomycota</taxon>
        <taxon>Saccharomycotina</taxon>
        <taxon>Saccharomycetes</taxon>
        <taxon>Phaffomycetales</taxon>
        <taxon>Wickerhamomycetaceae</taxon>
        <taxon>Wickerhamomyces</taxon>
    </lineage>
</organism>
<dbReference type="GO" id="GO:0006788">
    <property type="term" value="P:heme oxidation"/>
    <property type="evidence" value="ECO:0007669"/>
    <property type="project" value="InterPro"/>
</dbReference>
<keyword evidence="5" id="KW-0472">Membrane</keyword>
<dbReference type="AlphaFoldDB" id="K0K904"/>
<dbReference type="GO" id="GO:0004392">
    <property type="term" value="F:heme oxygenase (decyclizing) activity"/>
    <property type="evidence" value="ECO:0007669"/>
    <property type="project" value="InterPro"/>
</dbReference>
<evidence type="ECO:0000313" key="6">
    <source>
        <dbReference type="EMBL" id="CCH41345.1"/>
    </source>
</evidence>
<keyword evidence="1" id="KW-0349">Heme</keyword>
<keyword evidence="6" id="KW-0560">Oxidoreductase</keyword>
<evidence type="ECO:0000256" key="2">
    <source>
        <dbReference type="ARBA" id="ARBA00022723"/>
    </source>
</evidence>
<evidence type="ECO:0000313" key="7">
    <source>
        <dbReference type="Proteomes" id="UP000009328"/>
    </source>
</evidence>
<dbReference type="EC" id="1.14.99.3" evidence="6"/>
<gene>
    <name evidence="6" type="ORF">BN7_884</name>
</gene>
<dbReference type="STRING" id="1206466.K0K904"/>
<keyword evidence="5" id="KW-0812">Transmembrane</keyword>
<accession>K0K904</accession>
<evidence type="ECO:0000256" key="3">
    <source>
        <dbReference type="ARBA" id="ARBA00023004"/>
    </source>
</evidence>
<dbReference type="PANTHER" id="PTHR10720:SF0">
    <property type="entry name" value="HEME OXYGENASE"/>
    <property type="match status" value="1"/>
</dbReference>
<dbReference type="HOGENOM" id="CLU_049906_0_0_1"/>
<dbReference type="Gene3D" id="1.20.910.10">
    <property type="entry name" value="Heme oxygenase-like"/>
    <property type="match status" value="1"/>
</dbReference>
<dbReference type="Pfam" id="PF01126">
    <property type="entry name" value="Heme_oxygenase"/>
    <property type="match status" value="1"/>
</dbReference>
<feature type="binding site" description="axial binding residue" evidence="4">
    <location>
        <position position="31"/>
    </location>
    <ligand>
        <name>heme b</name>
        <dbReference type="ChEBI" id="CHEBI:60344"/>
    </ligand>
    <ligandPart>
        <name>Fe</name>
        <dbReference type="ChEBI" id="CHEBI:18248"/>
    </ligandPart>
</feature>